<feature type="compositionally biased region" description="Basic and acidic residues" evidence="8">
    <location>
        <begin position="399"/>
        <end position="416"/>
    </location>
</feature>
<keyword evidence="3" id="KW-0808">Transferase</keyword>
<dbReference type="GO" id="GO:0071555">
    <property type="term" value="P:cell wall organization"/>
    <property type="evidence" value="ECO:0007669"/>
    <property type="project" value="TreeGrafter"/>
</dbReference>
<organism evidence="10 11">
    <name type="scientific">Ramlibacter monticola</name>
    <dbReference type="NCBI Taxonomy" id="1926872"/>
    <lineage>
        <taxon>Bacteria</taxon>
        <taxon>Pseudomonadati</taxon>
        <taxon>Pseudomonadota</taxon>
        <taxon>Betaproteobacteria</taxon>
        <taxon>Burkholderiales</taxon>
        <taxon>Comamonadaceae</taxon>
        <taxon>Ramlibacter</taxon>
    </lineage>
</organism>
<dbReference type="RefSeq" id="WP_201673624.1">
    <property type="nucleotide sequence ID" value="NZ_JAEQNE010000001.1"/>
</dbReference>
<evidence type="ECO:0000313" key="10">
    <source>
        <dbReference type="EMBL" id="MBL0391063.1"/>
    </source>
</evidence>
<proteinExistence type="predicted"/>
<dbReference type="Proteomes" id="UP000599109">
    <property type="component" value="Unassembled WGS sequence"/>
</dbReference>
<feature type="transmembrane region" description="Helical" evidence="9">
    <location>
        <begin position="315"/>
        <end position="332"/>
    </location>
</feature>
<feature type="transmembrane region" description="Helical" evidence="9">
    <location>
        <begin position="138"/>
        <end position="162"/>
    </location>
</feature>
<evidence type="ECO:0000256" key="5">
    <source>
        <dbReference type="ARBA" id="ARBA00022989"/>
    </source>
</evidence>
<dbReference type="EMBL" id="JAEQNE010000001">
    <property type="protein sequence ID" value="MBL0391063.1"/>
    <property type="molecule type" value="Genomic_DNA"/>
</dbReference>
<feature type="transmembrane region" description="Helical" evidence="9">
    <location>
        <begin position="80"/>
        <end position="100"/>
    </location>
</feature>
<feature type="binding site" evidence="7">
    <location>
        <position position="223"/>
    </location>
    <ligand>
        <name>Mg(2+)</name>
        <dbReference type="ChEBI" id="CHEBI:18420"/>
    </ligand>
</feature>
<evidence type="ECO:0000256" key="8">
    <source>
        <dbReference type="SAM" id="MobiDB-lite"/>
    </source>
</evidence>
<feature type="transmembrane region" description="Helical" evidence="9">
    <location>
        <begin position="195"/>
        <end position="212"/>
    </location>
</feature>
<keyword evidence="11" id="KW-1185">Reference proteome</keyword>
<name>A0A936YY45_9BURK</name>
<dbReference type="GO" id="GO:0046872">
    <property type="term" value="F:metal ion binding"/>
    <property type="evidence" value="ECO:0007669"/>
    <property type="project" value="UniProtKB-KW"/>
</dbReference>
<evidence type="ECO:0000256" key="4">
    <source>
        <dbReference type="ARBA" id="ARBA00022692"/>
    </source>
</evidence>
<feature type="transmembrane region" description="Helical" evidence="9">
    <location>
        <begin position="338"/>
        <end position="357"/>
    </location>
</feature>
<reference evidence="10 11" key="1">
    <citation type="journal article" date="2017" name="Int. J. Syst. Evol. Microbiol.">
        <title>Ramlibacter monticola sp. nov., isolated from forest soil.</title>
        <authorList>
            <person name="Chaudhary D.K."/>
            <person name="Kim J."/>
        </authorList>
    </citation>
    <scope>NUCLEOTIDE SEQUENCE [LARGE SCALE GENOMIC DNA]</scope>
    <source>
        <strain evidence="10 11">KACC 19175</strain>
    </source>
</reference>
<feature type="transmembrane region" description="Helical" evidence="9">
    <location>
        <begin position="106"/>
        <end position="126"/>
    </location>
</feature>
<dbReference type="GO" id="GO:0009103">
    <property type="term" value="P:lipopolysaccharide biosynthetic process"/>
    <property type="evidence" value="ECO:0007669"/>
    <property type="project" value="TreeGrafter"/>
</dbReference>
<comment type="cofactor">
    <cofactor evidence="7">
        <name>Mg(2+)</name>
        <dbReference type="ChEBI" id="CHEBI:18420"/>
    </cofactor>
</comment>
<keyword evidence="4 9" id="KW-0812">Transmembrane</keyword>
<protein>
    <submittedName>
        <fullName evidence="10">Glycosyltransferase family 4 protein</fullName>
    </submittedName>
</protein>
<accession>A0A936YY45</accession>
<evidence type="ECO:0000256" key="6">
    <source>
        <dbReference type="ARBA" id="ARBA00023136"/>
    </source>
</evidence>
<dbReference type="PANTHER" id="PTHR22926:SF3">
    <property type="entry name" value="UNDECAPRENYL-PHOSPHATE ALPHA-N-ACETYLGLUCOSAMINYL 1-PHOSPHATE TRANSFERASE"/>
    <property type="match status" value="1"/>
</dbReference>
<dbReference type="GO" id="GO:0044038">
    <property type="term" value="P:cell wall macromolecule biosynthetic process"/>
    <property type="evidence" value="ECO:0007669"/>
    <property type="project" value="TreeGrafter"/>
</dbReference>
<feature type="transmembrane region" description="Helical" evidence="9">
    <location>
        <begin position="49"/>
        <end position="68"/>
    </location>
</feature>
<evidence type="ECO:0000256" key="1">
    <source>
        <dbReference type="ARBA" id="ARBA00004651"/>
    </source>
</evidence>
<dbReference type="InterPro" id="IPR000715">
    <property type="entry name" value="Glycosyl_transferase_4"/>
</dbReference>
<sequence>MIFLALFSLAVALAFSALFIRSAQGHARRYDQTKVQRFHKGDIPRIGGVAILLGLMAGWGVAAVSAAYGDAVNTAIDAKVAVSCMLVVLPAALAGAWEDVTQEVSILLRFGMTMLSAALACWLLDLQLGRLGIPSVDGWLAAMPAAGILLAFFALCGAPHAFNLIDGYNGLAGTVALLICMALVHVALANGDRQLAGLIVCVAGATAGFLFWNYPRGSIFAGDGGAYLWGITIGVASLALVQRHPMVSPWFPMLLLIYPVCETLFSIYRKVARGSSPGVADALHFHQLIYRRIVRNVFHEDETRRVLSRNNRTSPYLWGFTVLTVAPALLFWSNTAALMFFCAVSVIAYVAAYLMIVRFKVPPWVRRAPSGVRRHVRARVHQPLHGTGYGRRHSAAEPQAREATARREVVGEHEPT</sequence>
<dbReference type="PANTHER" id="PTHR22926">
    <property type="entry name" value="PHOSPHO-N-ACETYLMURAMOYL-PENTAPEPTIDE-TRANSFERASE"/>
    <property type="match status" value="1"/>
</dbReference>
<dbReference type="GO" id="GO:0005886">
    <property type="term" value="C:plasma membrane"/>
    <property type="evidence" value="ECO:0007669"/>
    <property type="project" value="UniProtKB-SubCell"/>
</dbReference>
<evidence type="ECO:0000313" key="11">
    <source>
        <dbReference type="Proteomes" id="UP000599109"/>
    </source>
</evidence>
<comment type="caution">
    <text evidence="10">The sequence shown here is derived from an EMBL/GenBank/DDBJ whole genome shotgun (WGS) entry which is preliminary data.</text>
</comment>
<comment type="subcellular location">
    <subcellularLocation>
        <location evidence="1">Cell membrane</location>
        <topology evidence="1">Multi-pass membrane protein</topology>
    </subcellularLocation>
</comment>
<evidence type="ECO:0000256" key="7">
    <source>
        <dbReference type="PIRSR" id="PIRSR600715-1"/>
    </source>
</evidence>
<dbReference type="AlphaFoldDB" id="A0A936YY45"/>
<dbReference type="Pfam" id="PF00953">
    <property type="entry name" value="Glycos_transf_4"/>
    <property type="match status" value="1"/>
</dbReference>
<keyword evidence="5 9" id="KW-1133">Transmembrane helix</keyword>
<feature type="transmembrane region" description="Helical" evidence="9">
    <location>
        <begin position="168"/>
        <end position="188"/>
    </location>
</feature>
<feature type="binding site" evidence="7">
    <location>
        <position position="163"/>
    </location>
    <ligand>
        <name>Mg(2+)</name>
        <dbReference type="ChEBI" id="CHEBI:18420"/>
    </ligand>
</feature>
<evidence type="ECO:0000256" key="9">
    <source>
        <dbReference type="SAM" id="Phobius"/>
    </source>
</evidence>
<keyword evidence="2" id="KW-1003">Cell membrane</keyword>
<dbReference type="CDD" id="cd06912">
    <property type="entry name" value="GT_MraY_like"/>
    <property type="match status" value="1"/>
</dbReference>
<evidence type="ECO:0000256" key="3">
    <source>
        <dbReference type="ARBA" id="ARBA00022679"/>
    </source>
</evidence>
<keyword evidence="7" id="KW-0460">Magnesium</keyword>
<feature type="region of interest" description="Disordered" evidence="8">
    <location>
        <begin position="385"/>
        <end position="416"/>
    </location>
</feature>
<keyword evidence="7" id="KW-0479">Metal-binding</keyword>
<dbReference type="GO" id="GO:0016780">
    <property type="term" value="F:phosphotransferase activity, for other substituted phosphate groups"/>
    <property type="evidence" value="ECO:0007669"/>
    <property type="project" value="InterPro"/>
</dbReference>
<evidence type="ECO:0000256" key="2">
    <source>
        <dbReference type="ARBA" id="ARBA00022475"/>
    </source>
</evidence>
<feature type="transmembrane region" description="Helical" evidence="9">
    <location>
        <begin position="224"/>
        <end position="241"/>
    </location>
</feature>
<gene>
    <name evidence="10" type="ORF">JJ685_07895</name>
</gene>
<keyword evidence="6 9" id="KW-0472">Membrane</keyword>